<accession>A0AA51UH53</accession>
<name>A0AA51UH53_9EURY</name>
<dbReference type="KEGG" id="mmav:RE476_04485"/>
<dbReference type="Gene3D" id="2.60.40.420">
    <property type="entry name" value="Cupredoxins - blue copper proteins"/>
    <property type="match status" value="1"/>
</dbReference>
<dbReference type="SUPFAM" id="SSF49503">
    <property type="entry name" value="Cupredoxins"/>
    <property type="match status" value="1"/>
</dbReference>
<dbReference type="InterPro" id="IPR052721">
    <property type="entry name" value="ET_Amicyanin"/>
</dbReference>
<dbReference type="InterPro" id="IPR008972">
    <property type="entry name" value="Cupredoxin"/>
</dbReference>
<keyword evidence="2" id="KW-1185">Reference proteome</keyword>
<dbReference type="PANTHER" id="PTHR36507">
    <property type="entry name" value="BLL1555 PROTEIN"/>
    <property type="match status" value="1"/>
</dbReference>
<dbReference type="PROSITE" id="PS51257">
    <property type="entry name" value="PROKAR_LIPOPROTEIN"/>
    <property type="match status" value="1"/>
</dbReference>
<protein>
    <submittedName>
        <fullName evidence="1">Cupredoxin domain-containing protein</fullName>
    </submittedName>
</protein>
<dbReference type="AlphaFoldDB" id="A0AA51UH53"/>
<dbReference type="EMBL" id="CP133594">
    <property type="protein sequence ID" value="WMW23091.1"/>
    <property type="molecule type" value="Genomic_DNA"/>
</dbReference>
<organism evidence="1 2">
    <name type="scientific">Methanolobus mangrovi</name>
    <dbReference type="NCBI Taxonomy" id="3072977"/>
    <lineage>
        <taxon>Archaea</taxon>
        <taxon>Methanobacteriati</taxon>
        <taxon>Methanobacteriota</taxon>
        <taxon>Stenosarchaea group</taxon>
        <taxon>Methanomicrobia</taxon>
        <taxon>Methanosarcinales</taxon>
        <taxon>Methanosarcinaceae</taxon>
        <taxon>Methanolobus</taxon>
    </lineage>
</organism>
<dbReference type="RefSeq" id="WP_309309207.1">
    <property type="nucleotide sequence ID" value="NZ_CP133594.1"/>
</dbReference>
<dbReference type="GeneID" id="84229372"/>
<sequence>MKAKILLIFLILLSFTVIGCVDEDKETPNETDMLNETTEEVVNETVTEDAGMNESVEEVAVDEEEDQKLEIVESEGPKTYTIYMEKFLTQPNNITINTGDTVIWFNRNDPTRLFTLVSNEDLWENTTIGYRLSFKYTFNETGTYTYKVLGWEERMKGTIIVK</sequence>
<reference evidence="1" key="1">
    <citation type="submission" date="2023-08" db="EMBL/GenBank/DDBJ databases">
        <title>Methanolobus mangrovi sp. nov. and Methanolobus sediminis sp. nov, two novel methylotrophic methanogens isolated from mangrove sediments in China.</title>
        <authorList>
            <person name="Zhou J."/>
        </authorList>
    </citation>
    <scope>NUCLEOTIDE SEQUENCE</scope>
    <source>
        <strain evidence="1">FTZ2</strain>
    </source>
</reference>
<evidence type="ECO:0000313" key="1">
    <source>
        <dbReference type="EMBL" id="WMW23091.1"/>
    </source>
</evidence>
<dbReference type="PANTHER" id="PTHR36507:SF1">
    <property type="entry name" value="BLL1555 PROTEIN"/>
    <property type="match status" value="1"/>
</dbReference>
<proteinExistence type="predicted"/>
<gene>
    <name evidence="1" type="ORF">RE476_04485</name>
</gene>
<evidence type="ECO:0000313" key="2">
    <source>
        <dbReference type="Proteomes" id="UP001183006"/>
    </source>
</evidence>
<dbReference type="Proteomes" id="UP001183006">
    <property type="component" value="Chromosome"/>
</dbReference>